<name>A0A0A8XZH1_ARUDO</name>
<accession>A0A0A8XZH1</accession>
<organism evidence="1">
    <name type="scientific">Arundo donax</name>
    <name type="common">Giant reed</name>
    <name type="synonym">Donax arundinaceus</name>
    <dbReference type="NCBI Taxonomy" id="35708"/>
    <lineage>
        <taxon>Eukaryota</taxon>
        <taxon>Viridiplantae</taxon>
        <taxon>Streptophyta</taxon>
        <taxon>Embryophyta</taxon>
        <taxon>Tracheophyta</taxon>
        <taxon>Spermatophyta</taxon>
        <taxon>Magnoliopsida</taxon>
        <taxon>Liliopsida</taxon>
        <taxon>Poales</taxon>
        <taxon>Poaceae</taxon>
        <taxon>PACMAD clade</taxon>
        <taxon>Arundinoideae</taxon>
        <taxon>Arundineae</taxon>
        <taxon>Arundo</taxon>
    </lineage>
</organism>
<dbReference type="EMBL" id="GBRH01279835">
    <property type="protein sequence ID" value="JAD18060.1"/>
    <property type="molecule type" value="Transcribed_RNA"/>
</dbReference>
<sequence length="27" mass="2906">MPNSHASSVVVSNTCSWPLGHRITVLL</sequence>
<evidence type="ECO:0000313" key="1">
    <source>
        <dbReference type="EMBL" id="JAD18060.1"/>
    </source>
</evidence>
<protein>
    <submittedName>
        <fullName evidence="1">Uncharacterized protein</fullName>
    </submittedName>
</protein>
<reference evidence="1" key="1">
    <citation type="submission" date="2014-09" db="EMBL/GenBank/DDBJ databases">
        <authorList>
            <person name="Magalhaes I.L.F."/>
            <person name="Oliveira U."/>
            <person name="Santos F.R."/>
            <person name="Vidigal T.H.D.A."/>
            <person name="Brescovit A.D."/>
            <person name="Santos A.J."/>
        </authorList>
    </citation>
    <scope>NUCLEOTIDE SEQUENCE</scope>
    <source>
        <tissue evidence="1">Shoot tissue taken approximately 20 cm above the soil surface</tissue>
    </source>
</reference>
<reference evidence="1" key="2">
    <citation type="journal article" date="2015" name="Data Brief">
        <title>Shoot transcriptome of the giant reed, Arundo donax.</title>
        <authorList>
            <person name="Barrero R.A."/>
            <person name="Guerrero F.D."/>
            <person name="Moolhuijzen P."/>
            <person name="Goolsby J.A."/>
            <person name="Tidwell J."/>
            <person name="Bellgard S.E."/>
            <person name="Bellgard M.I."/>
        </authorList>
    </citation>
    <scope>NUCLEOTIDE SEQUENCE</scope>
    <source>
        <tissue evidence="1">Shoot tissue taken approximately 20 cm above the soil surface</tissue>
    </source>
</reference>
<dbReference type="AlphaFoldDB" id="A0A0A8XZH1"/>
<proteinExistence type="predicted"/>